<dbReference type="Gene3D" id="2.40.30.130">
    <property type="match status" value="1"/>
</dbReference>
<dbReference type="OrthoDB" id="288942at2759"/>
<keyword evidence="6" id="KW-1185">Reference proteome</keyword>
<gene>
    <name evidence="5" type="ORF">WOLCODRAFT_119052</name>
</gene>
<dbReference type="Proteomes" id="UP000218811">
    <property type="component" value="Unassembled WGS sequence"/>
</dbReference>
<evidence type="ECO:0000313" key="6">
    <source>
        <dbReference type="Proteomes" id="UP000218811"/>
    </source>
</evidence>
<keyword evidence="3" id="KW-0175">Coiled coil</keyword>
<name>A0A2H3JXP5_WOLCO</name>
<accession>A0A2H3JXP5</accession>
<dbReference type="OMA" id="CMHTSQH"/>
<dbReference type="EMBL" id="KB468113">
    <property type="protein sequence ID" value="PCH41494.1"/>
    <property type="molecule type" value="Genomic_DNA"/>
</dbReference>
<dbReference type="STRING" id="742152.A0A2H3JXP5"/>
<dbReference type="InterPro" id="IPR051335">
    <property type="entry name" value="Alanyl-tRNA_Editing_Enzymes"/>
</dbReference>
<sequence>MSATVVLLPPVTPPTYHRIVSPTLKVPDDPQFSIPVGLLACQRDPLLYKITTTVVSCTVSQSPPSNGKKSKKDKAPPSPTEPLLEVVLHDTVIFPEGGGQPSDIGLLTTADGEVWNVVEAKRHGGHAVHYVRAKSDNTDAALAAFTPGTTVVAALGEEGFKRRLDHMSMHTSQHLLSAVIEKRLNLPTLSWATTAFPAPCYIEIPRSMTPEEIASVQEEANRLVFEGRSIHVEVQELDQAGIEGGQRSASKGLPVDYTGGIKRAVIIDRVDRSLCCGTHMPSLHNHQLFILPHTDTLARGSTSSARLYFVAGPRLLHYAGSAHALLTRAAATLSCGAPLVPERVEQLVDDRKRATKRVEDVEGELAALLARELIRIVSEKVDGPVLLHRHRTDDSVNALGFLNAISMAFANEVAGKSDPPSYLVVLSSSPSAQIASSTSVVLIFGSDEKKVREVGEGLKTKLGVRGGGKGTRWSGKFTGVWLDAREGAMVKEVLQSARV</sequence>
<evidence type="ECO:0000256" key="4">
    <source>
        <dbReference type="SAM" id="MobiDB-lite"/>
    </source>
</evidence>
<keyword evidence="1" id="KW-0479">Metal-binding</keyword>
<dbReference type="PANTHER" id="PTHR43462:SF1">
    <property type="entry name" value="ALANYL-TRNA EDITING PROTEIN AARSD1"/>
    <property type="match status" value="1"/>
</dbReference>
<organism evidence="5 6">
    <name type="scientific">Wolfiporia cocos (strain MD-104)</name>
    <name type="common">Brown rot fungus</name>
    <dbReference type="NCBI Taxonomy" id="742152"/>
    <lineage>
        <taxon>Eukaryota</taxon>
        <taxon>Fungi</taxon>
        <taxon>Dikarya</taxon>
        <taxon>Basidiomycota</taxon>
        <taxon>Agaricomycotina</taxon>
        <taxon>Agaricomycetes</taxon>
        <taxon>Polyporales</taxon>
        <taxon>Phaeolaceae</taxon>
        <taxon>Wolfiporia</taxon>
    </lineage>
</organism>
<feature type="coiled-coil region" evidence="3">
    <location>
        <begin position="344"/>
        <end position="371"/>
    </location>
</feature>
<dbReference type="SUPFAM" id="SSF55186">
    <property type="entry name" value="ThrRS/AlaRS common domain"/>
    <property type="match status" value="1"/>
</dbReference>
<dbReference type="GO" id="GO:0002196">
    <property type="term" value="F:Ser-tRNA(Ala) deacylase activity"/>
    <property type="evidence" value="ECO:0007669"/>
    <property type="project" value="TreeGrafter"/>
</dbReference>
<evidence type="ECO:0000313" key="5">
    <source>
        <dbReference type="EMBL" id="PCH41494.1"/>
    </source>
</evidence>
<evidence type="ECO:0000256" key="1">
    <source>
        <dbReference type="ARBA" id="ARBA00022723"/>
    </source>
</evidence>
<dbReference type="Gene3D" id="3.30.980.10">
    <property type="entry name" value="Threonyl-trna Synthetase, Chain A, domain 2"/>
    <property type="match status" value="1"/>
</dbReference>
<evidence type="ECO:0000256" key="3">
    <source>
        <dbReference type="SAM" id="Coils"/>
    </source>
</evidence>
<dbReference type="PANTHER" id="PTHR43462">
    <property type="entry name" value="ALANYL-TRNA EDITING PROTEIN"/>
    <property type="match status" value="1"/>
</dbReference>
<dbReference type="InterPro" id="IPR009000">
    <property type="entry name" value="Transl_B-barrel_sf"/>
</dbReference>
<dbReference type="InterPro" id="IPR018163">
    <property type="entry name" value="Thr/Ala-tRNA-synth_IIc_edit"/>
</dbReference>
<proteinExistence type="predicted"/>
<dbReference type="GO" id="GO:0000166">
    <property type="term" value="F:nucleotide binding"/>
    <property type="evidence" value="ECO:0007669"/>
    <property type="project" value="InterPro"/>
</dbReference>
<feature type="region of interest" description="Disordered" evidence="4">
    <location>
        <begin position="59"/>
        <end position="80"/>
    </location>
</feature>
<reference evidence="5 6" key="1">
    <citation type="journal article" date="2012" name="Science">
        <title>The Paleozoic origin of enzymatic lignin decomposition reconstructed from 31 fungal genomes.</title>
        <authorList>
            <person name="Floudas D."/>
            <person name="Binder M."/>
            <person name="Riley R."/>
            <person name="Barry K."/>
            <person name="Blanchette R.A."/>
            <person name="Henrissat B."/>
            <person name="Martinez A.T."/>
            <person name="Otillar R."/>
            <person name="Spatafora J.W."/>
            <person name="Yadav J.S."/>
            <person name="Aerts A."/>
            <person name="Benoit I."/>
            <person name="Boyd A."/>
            <person name="Carlson A."/>
            <person name="Copeland A."/>
            <person name="Coutinho P.M."/>
            <person name="de Vries R.P."/>
            <person name="Ferreira P."/>
            <person name="Findley K."/>
            <person name="Foster B."/>
            <person name="Gaskell J."/>
            <person name="Glotzer D."/>
            <person name="Gorecki P."/>
            <person name="Heitman J."/>
            <person name="Hesse C."/>
            <person name="Hori C."/>
            <person name="Igarashi K."/>
            <person name="Jurgens J.A."/>
            <person name="Kallen N."/>
            <person name="Kersten P."/>
            <person name="Kohler A."/>
            <person name="Kuees U."/>
            <person name="Kumar T.K.A."/>
            <person name="Kuo A."/>
            <person name="LaButti K."/>
            <person name="Larrondo L.F."/>
            <person name="Lindquist E."/>
            <person name="Ling A."/>
            <person name="Lombard V."/>
            <person name="Lucas S."/>
            <person name="Lundell T."/>
            <person name="Martin R."/>
            <person name="McLaughlin D.J."/>
            <person name="Morgenstern I."/>
            <person name="Morin E."/>
            <person name="Murat C."/>
            <person name="Nagy L.G."/>
            <person name="Nolan M."/>
            <person name="Ohm R.A."/>
            <person name="Patyshakuliyeva A."/>
            <person name="Rokas A."/>
            <person name="Ruiz-Duenas F.J."/>
            <person name="Sabat G."/>
            <person name="Salamov A."/>
            <person name="Samejima M."/>
            <person name="Schmutz J."/>
            <person name="Slot J.C."/>
            <person name="St John F."/>
            <person name="Stenlid J."/>
            <person name="Sun H."/>
            <person name="Sun S."/>
            <person name="Syed K."/>
            <person name="Tsang A."/>
            <person name="Wiebenga A."/>
            <person name="Young D."/>
            <person name="Pisabarro A."/>
            <person name="Eastwood D.C."/>
            <person name="Martin F."/>
            <person name="Cullen D."/>
            <person name="Grigoriev I.V."/>
            <person name="Hibbett D.S."/>
        </authorList>
    </citation>
    <scope>NUCLEOTIDE SEQUENCE [LARGE SCALE GENOMIC DNA]</scope>
    <source>
        <strain evidence="5 6">MD-104</strain>
    </source>
</reference>
<keyword evidence="2" id="KW-0862">Zinc</keyword>
<dbReference type="AlphaFoldDB" id="A0A2H3JXP5"/>
<dbReference type="GO" id="GO:0046872">
    <property type="term" value="F:metal ion binding"/>
    <property type="evidence" value="ECO:0007669"/>
    <property type="project" value="UniProtKB-KW"/>
</dbReference>
<evidence type="ECO:0000256" key="2">
    <source>
        <dbReference type="ARBA" id="ARBA00022833"/>
    </source>
</evidence>
<protein>
    <submittedName>
        <fullName evidence="5">ThrRS/AlaRS common domain-containing protein</fullName>
    </submittedName>
</protein>
<dbReference type="SUPFAM" id="SSF50447">
    <property type="entry name" value="Translation proteins"/>
    <property type="match status" value="1"/>
</dbReference>